<evidence type="ECO:0000313" key="9">
    <source>
        <dbReference type="Proteomes" id="UP001415857"/>
    </source>
</evidence>
<dbReference type="InterPro" id="IPR046956">
    <property type="entry name" value="RLP23-like"/>
</dbReference>
<keyword evidence="2 7" id="KW-0812">Transmembrane</keyword>
<dbReference type="EMBL" id="JBBPBK010000286">
    <property type="protein sequence ID" value="KAK9265885.1"/>
    <property type="molecule type" value="Genomic_DNA"/>
</dbReference>
<feature type="transmembrane region" description="Helical" evidence="7">
    <location>
        <begin position="113"/>
        <end position="135"/>
    </location>
</feature>
<dbReference type="Gene3D" id="3.80.10.10">
    <property type="entry name" value="Ribonuclease Inhibitor"/>
    <property type="match status" value="1"/>
</dbReference>
<evidence type="ECO:0000313" key="8">
    <source>
        <dbReference type="EMBL" id="KAK9265885.1"/>
    </source>
</evidence>
<evidence type="ECO:0000256" key="5">
    <source>
        <dbReference type="ARBA" id="ARBA00023136"/>
    </source>
</evidence>
<evidence type="ECO:0000256" key="7">
    <source>
        <dbReference type="SAM" id="Phobius"/>
    </source>
</evidence>
<dbReference type="AlphaFoldDB" id="A0AAP0N2L1"/>
<dbReference type="SUPFAM" id="SSF52058">
    <property type="entry name" value="L domain-like"/>
    <property type="match status" value="1"/>
</dbReference>
<keyword evidence="5 7" id="KW-0472">Membrane</keyword>
<sequence length="176" mass="19656">MATEEGPHEQLAYSYLSVYYVESLLPVTKGSAIPQSLSSLTFLSFLNFSCNNLSGRIPLSTQLQSFSEESYAGNLELCGVPLSKKCVGDGDSEVPPPSEYKREGEDDGDMLSWFYISMMPGFVVGFWGVCGVLYFKKSWRYAYSGFLDNIKDGIYVAIALKLVWLQKKVKRNHVGE</sequence>
<proteinExistence type="predicted"/>
<evidence type="ECO:0000256" key="4">
    <source>
        <dbReference type="ARBA" id="ARBA00022989"/>
    </source>
</evidence>
<evidence type="ECO:0000256" key="6">
    <source>
        <dbReference type="ARBA" id="ARBA00023180"/>
    </source>
</evidence>
<evidence type="ECO:0000256" key="2">
    <source>
        <dbReference type="ARBA" id="ARBA00022692"/>
    </source>
</evidence>
<dbReference type="PANTHER" id="PTHR48063:SF98">
    <property type="entry name" value="LRR RECEPTOR-LIKE SERINE_THREONINE-PROTEIN KINASE FLS2"/>
    <property type="match status" value="1"/>
</dbReference>
<gene>
    <name evidence="8" type="ORF">L1049_021592</name>
</gene>
<evidence type="ECO:0000256" key="3">
    <source>
        <dbReference type="ARBA" id="ARBA00022729"/>
    </source>
</evidence>
<keyword evidence="4 7" id="KW-1133">Transmembrane helix</keyword>
<organism evidence="8 9">
    <name type="scientific">Liquidambar formosana</name>
    <name type="common">Formosan gum</name>
    <dbReference type="NCBI Taxonomy" id="63359"/>
    <lineage>
        <taxon>Eukaryota</taxon>
        <taxon>Viridiplantae</taxon>
        <taxon>Streptophyta</taxon>
        <taxon>Embryophyta</taxon>
        <taxon>Tracheophyta</taxon>
        <taxon>Spermatophyta</taxon>
        <taxon>Magnoliopsida</taxon>
        <taxon>eudicotyledons</taxon>
        <taxon>Gunneridae</taxon>
        <taxon>Pentapetalae</taxon>
        <taxon>Saxifragales</taxon>
        <taxon>Altingiaceae</taxon>
        <taxon>Liquidambar</taxon>
    </lineage>
</organism>
<dbReference type="PANTHER" id="PTHR48063">
    <property type="entry name" value="LRR RECEPTOR-LIKE KINASE"/>
    <property type="match status" value="1"/>
</dbReference>
<accession>A0AAP0N2L1</accession>
<keyword evidence="6" id="KW-0325">Glycoprotein</keyword>
<comment type="subcellular location">
    <subcellularLocation>
        <location evidence="1">Membrane</location>
        <topology evidence="1">Single-pass type I membrane protein</topology>
    </subcellularLocation>
</comment>
<comment type="caution">
    <text evidence="8">The sequence shown here is derived from an EMBL/GenBank/DDBJ whole genome shotgun (WGS) entry which is preliminary data.</text>
</comment>
<keyword evidence="9" id="KW-1185">Reference proteome</keyword>
<dbReference type="Proteomes" id="UP001415857">
    <property type="component" value="Unassembled WGS sequence"/>
</dbReference>
<dbReference type="GO" id="GO:0016020">
    <property type="term" value="C:membrane"/>
    <property type="evidence" value="ECO:0007669"/>
    <property type="project" value="UniProtKB-SubCell"/>
</dbReference>
<name>A0AAP0N2L1_LIQFO</name>
<protein>
    <submittedName>
        <fullName evidence="8">Uncharacterized protein</fullName>
    </submittedName>
</protein>
<dbReference type="InterPro" id="IPR032675">
    <property type="entry name" value="LRR_dom_sf"/>
</dbReference>
<evidence type="ECO:0000256" key="1">
    <source>
        <dbReference type="ARBA" id="ARBA00004479"/>
    </source>
</evidence>
<keyword evidence="3" id="KW-0732">Signal</keyword>
<reference evidence="8 9" key="1">
    <citation type="journal article" date="2024" name="Plant J.">
        <title>Genome sequences and population genomics reveal climatic adaptation and genomic divergence between two closely related sweetgum species.</title>
        <authorList>
            <person name="Xu W.Q."/>
            <person name="Ren C.Q."/>
            <person name="Zhang X.Y."/>
            <person name="Comes H.P."/>
            <person name="Liu X.H."/>
            <person name="Li Y.G."/>
            <person name="Kettle C.J."/>
            <person name="Jalonen R."/>
            <person name="Gaisberger H."/>
            <person name="Ma Y.Z."/>
            <person name="Qiu Y.X."/>
        </authorList>
    </citation>
    <scope>NUCLEOTIDE SEQUENCE [LARGE SCALE GENOMIC DNA]</scope>
    <source>
        <strain evidence="8">Hangzhou</strain>
    </source>
</reference>